<sequence length="324" mass="34664">MLFRLCKRWLPMLLATGLAGAAGAAPLTVAVSRSPHSLPVFVALAEGLFEAEGLTVKAIEAPSGRRCLKLMAEGRADLGTAAETAIVFESFERTDFSIVATFSSTSSDVELVARRSAGIKAAGDLVGKRVGVVKGTSAQYFLDTFLLNNNVDPKSITQVALQPEAALDAMTAGQVDAVAVFQPFAYAAAHSPQVDGVVLSETGNYKQTFNLVAQNGFLKARRGDVERFLRAMLRAHEFIRAQPRRAEAIFVSRLGVEPSFAAWSMQRTHAVLALEEGLLRTMQSQANWALREGYASGSKPADYRALVDAGPLRAVLPNAVGLAR</sequence>
<feature type="chain" id="PRO_5046865473" evidence="4">
    <location>
        <begin position="25"/>
        <end position="324"/>
    </location>
</feature>
<dbReference type="Gene3D" id="3.40.190.10">
    <property type="entry name" value="Periplasmic binding protein-like II"/>
    <property type="match status" value="2"/>
</dbReference>
<proteinExistence type="inferred from homology"/>
<dbReference type="RefSeq" id="WP_310265704.1">
    <property type="nucleotide sequence ID" value="NZ_JAVDXU010000002.1"/>
</dbReference>
<dbReference type="Pfam" id="PF09084">
    <property type="entry name" value="NMT1"/>
    <property type="match status" value="1"/>
</dbReference>
<keyword evidence="7" id="KW-1185">Reference proteome</keyword>
<protein>
    <submittedName>
        <fullName evidence="6">NitT/TauT family transport system substrate-binding protein</fullName>
    </submittedName>
</protein>
<evidence type="ECO:0000256" key="2">
    <source>
        <dbReference type="ARBA" id="ARBA00010742"/>
    </source>
</evidence>
<accession>A0ABU1YMP4</accession>
<keyword evidence="3 4" id="KW-0732">Signal</keyword>
<comment type="similarity">
    <text evidence="2">Belongs to the bacterial solute-binding protein SsuA/TauA family.</text>
</comment>
<dbReference type="InterPro" id="IPR001638">
    <property type="entry name" value="Solute-binding_3/MltF_N"/>
</dbReference>
<dbReference type="InterPro" id="IPR015168">
    <property type="entry name" value="SsuA/THI5"/>
</dbReference>
<evidence type="ECO:0000259" key="5">
    <source>
        <dbReference type="SMART" id="SM00062"/>
    </source>
</evidence>
<feature type="domain" description="Solute-binding protein family 3/N-terminal" evidence="5">
    <location>
        <begin position="26"/>
        <end position="253"/>
    </location>
</feature>
<gene>
    <name evidence="6" type="ORF">J2X20_002785</name>
</gene>
<evidence type="ECO:0000256" key="3">
    <source>
        <dbReference type="ARBA" id="ARBA00022729"/>
    </source>
</evidence>
<dbReference type="CDD" id="cd01008">
    <property type="entry name" value="PBP2_NrtA_SsuA_CpmA_like"/>
    <property type="match status" value="1"/>
</dbReference>
<dbReference type="SUPFAM" id="SSF53850">
    <property type="entry name" value="Periplasmic binding protein-like II"/>
    <property type="match status" value="1"/>
</dbReference>
<evidence type="ECO:0000313" key="6">
    <source>
        <dbReference type="EMBL" id="MDR7270127.1"/>
    </source>
</evidence>
<dbReference type="Proteomes" id="UP001180453">
    <property type="component" value="Unassembled WGS sequence"/>
</dbReference>
<reference evidence="6 7" key="1">
    <citation type="submission" date="2023-07" db="EMBL/GenBank/DDBJ databases">
        <title>Sorghum-associated microbial communities from plants grown in Nebraska, USA.</title>
        <authorList>
            <person name="Schachtman D."/>
        </authorList>
    </citation>
    <scope>NUCLEOTIDE SEQUENCE [LARGE SCALE GENOMIC DNA]</scope>
    <source>
        <strain evidence="6 7">BE314</strain>
    </source>
</reference>
<dbReference type="PANTHER" id="PTHR30024:SF47">
    <property type="entry name" value="TAURINE-BINDING PERIPLASMIC PROTEIN"/>
    <property type="match status" value="1"/>
</dbReference>
<comment type="caution">
    <text evidence="6">The sequence shown here is derived from an EMBL/GenBank/DDBJ whole genome shotgun (WGS) entry which is preliminary data.</text>
</comment>
<dbReference type="EMBL" id="JAVDXU010000002">
    <property type="protein sequence ID" value="MDR7270127.1"/>
    <property type="molecule type" value="Genomic_DNA"/>
</dbReference>
<feature type="signal peptide" evidence="4">
    <location>
        <begin position="1"/>
        <end position="24"/>
    </location>
</feature>
<organism evidence="6 7">
    <name type="scientific">Roseateles saccharophilus</name>
    <name type="common">Pseudomonas saccharophila</name>
    <dbReference type="NCBI Taxonomy" id="304"/>
    <lineage>
        <taxon>Bacteria</taxon>
        <taxon>Pseudomonadati</taxon>
        <taxon>Pseudomonadota</taxon>
        <taxon>Betaproteobacteria</taxon>
        <taxon>Burkholderiales</taxon>
        <taxon>Sphaerotilaceae</taxon>
        <taxon>Roseateles</taxon>
    </lineage>
</organism>
<evidence type="ECO:0000313" key="7">
    <source>
        <dbReference type="Proteomes" id="UP001180453"/>
    </source>
</evidence>
<dbReference type="PANTHER" id="PTHR30024">
    <property type="entry name" value="ALIPHATIC SULFONATES-BINDING PROTEIN-RELATED"/>
    <property type="match status" value="1"/>
</dbReference>
<dbReference type="SMART" id="SM00062">
    <property type="entry name" value="PBPb"/>
    <property type="match status" value="1"/>
</dbReference>
<evidence type="ECO:0000256" key="4">
    <source>
        <dbReference type="SAM" id="SignalP"/>
    </source>
</evidence>
<comment type="subcellular location">
    <subcellularLocation>
        <location evidence="1">Periplasm</location>
    </subcellularLocation>
</comment>
<name>A0ABU1YMP4_ROSSA</name>
<evidence type="ECO:0000256" key="1">
    <source>
        <dbReference type="ARBA" id="ARBA00004418"/>
    </source>
</evidence>